<keyword evidence="6" id="KW-0442">Lipid degradation</keyword>
<proteinExistence type="inferred from homology"/>
<evidence type="ECO:0000313" key="9">
    <source>
        <dbReference type="EMBL" id="PON69163.1"/>
    </source>
</evidence>
<evidence type="ECO:0000256" key="7">
    <source>
        <dbReference type="ARBA" id="ARBA00023098"/>
    </source>
</evidence>
<comment type="similarity">
    <text evidence="2">Belongs to the 'GDSL' lipolytic enzyme family.</text>
</comment>
<dbReference type="PANTHER" id="PTHR45650:SF75">
    <property type="entry name" value="GDSL-LIKE LIPASE_ACYLHYDROLASE"/>
    <property type="match status" value="1"/>
</dbReference>
<dbReference type="InParanoid" id="A0A2P5D784"/>
<dbReference type="Pfam" id="PF00657">
    <property type="entry name" value="Lipase_GDSL"/>
    <property type="match status" value="1"/>
</dbReference>
<keyword evidence="10" id="KW-1185">Reference proteome</keyword>
<evidence type="ECO:0000256" key="1">
    <source>
        <dbReference type="ARBA" id="ARBA00004613"/>
    </source>
</evidence>
<evidence type="ECO:0000256" key="5">
    <source>
        <dbReference type="ARBA" id="ARBA00022801"/>
    </source>
</evidence>
<dbReference type="InterPro" id="IPR036514">
    <property type="entry name" value="SGNH_hydro_sf"/>
</dbReference>
<organism evidence="9 10">
    <name type="scientific">Trema orientale</name>
    <name type="common">Charcoal tree</name>
    <name type="synonym">Celtis orientalis</name>
    <dbReference type="NCBI Taxonomy" id="63057"/>
    <lineage>
        <taxon>Eukaryota</taxon>
        <taxon>Viridiplantae</taxon>
        <taxon>Streptophyta</taxon>
        <taxon>Embryophyta</taxon>
        <taxon>Tracheophyta</taxon>
        <taxon>Spermatophyta</taxon>
        <taxon>Magnoliopsida</taxon>
        <taxon>eudicotyledons</taxon>
        <taxon>Gunneridae</taxon>
        <taxon>Pentapetalae</taxon>
        <taxon>rosids</taxon>
        <taxon>fabids</taxon>
        <taxon>Rosales</taxon>
        <taxon>Cannabaceae</taxon>
        <taxon>Trema</taxon>
    </lineage>
</organism>
<evidence type="ECO:0000256" key="2">
    <source>
        <dbReference type="ARBA" id="ARBA00008668"/>
    </source>
</evidence>
<dbReference type="InterPro" id="IPR035669">
    <property type="entry name" value="SGNH_plant_lipase-like"/>
</dbReference>
<dbReference type="OrthoDB" id="1683520at2759"/>
<evidence type="ECO:0000256" key="3">
    <source>
        <dbReference type="ARBA" id="ARBA00022525"/>
    </source>
</evidence>
<dbReference type="InterPro" id="IPR051238">
    <property type="entry name" value="GDSL_esterase/lipase"/>
</dbReference>
<keyword evidence="8" id="KW-0812">Transmembrane</keyword>
<keyword evidence="7" id="KW-0443">Lipid metabolism</keyword>
<keyword evidence="5" id="KW-0378">Hydrolase</keyword>
<dbReference type="Proteomes" id="UP000237000">
    <property type="component" value="Unassembled WGS sequence"/>
</dbReference>
<reference evidence="10" key="1">
    <citation type="submission" date="2016-06" db="EMBL/GenBank/DDBJ databases">
        <title>Parallel loss of symbiosis genes in relatives of nitrogen-fixing non-legume Parasponia.</title>
        <authorList>
            <person name="Van Velzen R."/>
            <person name="Holmer R."/>
            <person name="Bu F."/>
            <person name="Rutten L."/>
            <person name="Van Zeijl A."/>
            <person name="Liu W."/>
            <person name="Santuari L."/>
            <person name="Cao Q."/>
            <person name="Sharma T."/>
            <person name="Shen D."/>
            <person name="Roswanjaya Y."/>
            <person name="Wardhani T."/>
            <person name="Kalhor M.S."/>
            <person name="Jansen J."/>
            <person name="Van den Hoogen J."/>
            <person name="Gungor B."/>
            <person name="Hartog M."/>
            <person name="Hontelez J."/>
            <person name="Verver J."/>
            <person name="Yang W.-C."/>
            <person name="Schijlen E."/>
            <person name="Repin R."/>
            <person name="Schilthuizen M."/>
            <person name="Schranz E."/>
            <person name="Heidstra R."/>
            <person name="Miyata K."/>
            <person name="Fedorova E."/>
            <person name="Kohlen W."/>
            <person name="Bisseling T."/>
            <person name="Smit S."/>
            <person name="Geurts R."/>
        </authorList>
    </citation>
    <scope>NUCLEOTIDE SEQUENCE [LARGE SCALE GENOMIC DNA]</scope>
    <source>
        <strain evidence="10">cv. RG33-2</strain>
    </source>
</reference>
<dbReference type="Gene3D" id="3.40.50.1110">
    <property type="entry name" value="SGNH hydrolase"/>
    <property type="match status" value="1"/>
</dbReference>
<name>A0A2P5D784_TREOI</name>
<accession>A0A2P5D784</accession>
<dbReference type="EMBL" id="JXTC01000290">
    <property type="protein sequence ID" value="PON69163.1"/>
    <property type="molecule type" value="Genomic_DNA"/>
</dbReference>
<dbReference type="PANTHER" id="PTHR45650">
    <property type="entry name" value="GDSL-LIKE LIPASE/ACYLHYDROLASE-RELATED"/>
    <property type="match status" value="1"/>
</dbReference>
<keyword evidence="3" id="KW-0964">Secreted</keyword>
<dbReference type="GO" id="GO:0016788">
    <property type="term" value="F:hydrolase activity, acting on ester bonds"/>
    <property type="evidence" value="ECO:0007669"/>
    <property type="project" value="InterPro"/>
</dbReference>
<sequence length="371" mass="40785">MARNKNIICLHEAMIFAMSILSYILLQNFNGVNGDPQVTCFFIFGDSLADNGNNNPLPTLAKVNYRPYGIDFPGGTPTGRFSNGRTSVDILGQLLGFEDFIPPFATARGDVILKGVNYASGAAGIRDESGQQLGARISLDRQLNNHQVTILRINSILRNTISAQDHLKKCLYYVGIGSNDYLNNYFMPRLYPTSRIYTPEQYAGILINQYQDQILRLYNYGARKVALIGLGPIGCIPYAISSIGTSNGSLCVDKVNQAVQLFNQKLVSLVDQLNSNFSDAKFIYVNSFGIGSGDPTSVGFTVLNASCCPSNTIGQCIPFGTPCENRKLYVFWDSIHPTEAVNVFTATRSYNAFLPSDTYPIDINQLAQLKL</sequence>
<dbReference type="GO" id="GO:0016042">
    <property type="term" value="P:lipid catabolic process"/>
    <property type="evidence" value="ECO:0007669"/>
    <property type="project" value="UniProtKB-KW"/>
</dbReference>
<keyword evidence="8" id="KW-0472">Membrane</keyword>
<keyword evidence="4" id="KW-0732">Signal</keyword>
<dbReference type="CDD" id="cd01837">
    <property type="entry name" value="SGNH_plant_lipase_like"/>
    <property type="match status" value="1"/>
</dbReference>
<gene>
    <name evidence="9" type="ORF">TorRG33x02_259900</name>
</gene>
<feature type="transmembrane region" description="Helical" evidence="8">
    <location>
        <begin position="7"/>
        <end position="26"/>
    </location>
</feature>
<dbReference type="InterPro" id="IPR001087">
    <property type="entry name" value="GDSL"/>
</dbReference>
<keyword evidence="8" id="KW-1133">Transmembrane helix</keyword>
<comment type="subcellular location">
    <subcellularLocation>
        <location evidence="1">Secreted</location>
    </subcellularLocation>
</comment>
<dbReference type="GO" id="GO:0005576">
    <property type="term" value="C:extracellular region"/>
    <property type="evidence" value="ECO:0007669"/>
    <property type="project" value="UniProtKB-SubCell"/>
</dbReference>
<dbReference type="AlphaFoldDB" id="A0A2P5D784"/>
<comment type="caution">
    <text evidence="9">The sequence shown here is derived from an EMBL/GenBank/DDBJ whole genome shotgun (WGS) entry which is preliminary data.</text>
</comment>
<evidence type="ECO:0000256" key="8">
    <source>
        <dbReference type="SAM" id="Phobius"/>
    </source>
</evidence>
<evidence type="ECO:0000313" key="10">
    <source>
        <dbReference type="Proteomes" id="UP000237000"/>
    </source>
</evidence>
<evidence type="ECO:0000256" key="4">
    <source>
        <dbReference type="ARBA" id="ARBA00022729"/>
    </source>
</evidence>
<evidence type="ECO:0000256" key="6">
    <source>
        <dbReference type="ARBA" id="ARBA00022963"/>
    </source>
</evidence>
<protein>
    <submittedName>
        <fullName evidence="9">Lipase</fullName>
    </submittedName>
</protein>